<reference evidence="3" key="1">
    <citation type="journal article" date="2019" name="Int. J. Syst. Evol. Microbiol.">
        <title>The Global Catalogue of Microorganisms (GCM) 10K type strain sequencing project: providing services to taxonomists for standard genome sequencing and annotation.</title>
        <authorList>
            <consortium name="The Broad Institute Genomics Platform"/>
            <consortium name="The Broad Institute Genome Sequencing Center for Infectious Disease"/>
            <person name="Wu L."/>
            <person name="Ma J."/>
        </authorList>
    </citation>
    <scope>NUCLEOTIDE SEQUENCE [LARGE SCALE GENOMIC DNA]</scope>
    <source>
        <strain evidence="3">YIM 94188</strain>
    </source>
</reference>
<dbReference type="InterPro" id="IPR005561">
    <property type="entry name" value="ANTAR"/>
</dbReference>
<dbReference type="InterPro" id="IPR013655">
    <property type="entry name" value="PAS_fold_3"/>
</dbReference>
<accession>A0ABW0ZIQ7</accession>
<feature type="domain" description="ANTAR" evidence="1">
    <location>
        <begin position="116"/>
        <end position="179"/>
    </location>
</feature>
<evidence type="ECO:0000259" key="1">
    <source>
        <dbReference type="PROSITE" id="PS50921"/>
    </source>
</evidence>
<protein>
    <submittedName>
        <fullName evidence="2">PAS and ANTAR domain-containing protein</fullName>
    </submittedName>
</protein>
<dbReference type="SMART" id="SM01012">
    <property type="entry name" value="ANTAR"/>
    <property type="match status" value="1"/>
</dbReference>
<dbReference type="SUPFAM" id="SSF52172">
    <property type="entry name" value="CheY-like"/>
    <property type="match status" value="1"/>
</dbReference>
<dbReference type="Pfam" id="PF03861">
    <property type="entry name" value="ANTAR"/>
    <property type="match status" value="1"/>
</dbReference>
<evidence type="ECO:0000313" key="3">
    <source>
        <dbReference type="Proteomes" id="UP001596072"/>
    </source>
</evidence>
<dbReference type="InterPro" id="IPR036388">
    <property type="entry name" value="WH-like_DNA-bd_sf"/>
</dbReference>
<dbReference type="InterPro" id="IPR000014">
    <property type="entry name" value="PAS"/>
</dbReference>
<dbReference type="InterPro" id="IPR035965">
    <property type="entry name" value="PAS-like_dom_sf"/>
</dbReference>
<dbReference type="Gene3D" id="1.10.10.10">
    <property type="entry name" value="Winged helix-like DNA-binding domain superfamily/Winged helix DNA-binding domain"/>
    <property type="match status" value="1"/>
</dbReference>
<organism evidence="2 3">
    <name type="scientific">Nocardioides vastitatis</name>
    <dbReference type="NCBI Taxonomy" id="2568655"/>
    <lineage>
        <taxon>Bacteria</taxon>
        <taxon>Bacillati</taxon>
        <taxon>Actinomycetota</taxon>
        <taxon>Actinomycetes</taxon>
        <taxon>Propionibacteriales</taxon>
        <taxon>Nocardioidaceae</taxon>
        <taxon>Nocardioides</taxon>
    </lineage>
</organism>
<proteinExistence type="predicted"/>
<dbReference type="InterPro" id="IPR011006">
    <property type="entry name" value="CheY-like_superfamily"/>
</dbReference>
<dbReference type="Pfam" id="PF08447">
    <property type="entry name" value="PAS_3"/>
    <property type="match status" value="1"/>
</dbReference>
<sequence length="210" mass="22790">MQAPLPSRPTGRFSFDAATGKWDWDDEVFRIHGYAPGAVVPTTDLVMGAKHPDDRERVLADLKRASHTGDPFAISYRILGADDTERRVVLVGEGGVCAPGESTLVQGYYIDLSADVEQIVGHEIHDAVEATVEARGTIEQAKGAIMLAYGLDADAAFAMLRWWSRNRNVKVRELAARLVGVVQEGGIGFADLRLRVDGLLHDLTEAPPNG</sequence>
<dbReference type="PROSITE" id="PS50921">
    <property type="entry name" value="ANTAR"/>
    <property type="match status" value="1"/>
</dbReference>
<dbReference type="SUPFAM" id="SSF55785">
    <property type="entry name" value="PYP-like sensor domain (PAS domain)"/>
    <property type="match status" value="1"/>
</dbReference>
<name>A0ABW0ZIQ7_9ACTN</name>
<dbReference type="Proteomes" id="UP001596072">
    <property type="component" value="Unassembled WGS sequence"/>
</dbReference>
<dbReference type="EMBL" id="JBHSNS010000006">
    <property type="protein sequence ID" value="MFC5729952.1"/>
    <property type="molecule type" value="Genomic_DNA"/>
</dbReference>
<dbReference type="RefSeq" id="WP_136430966.1">
    <property type="nucleotide sequence ID" value="NZ_JBHSNS010000006.1"/>
</dbReference>
<evidence type="ECO:0000313" key="2">
    <source>
        <dbReference type="EMBL" id="MFC5729952.1"/>
    </source>
</evidence>
<gene>
    <name evidence="2" type="ORF">ACFPQB_13580</name>
</gene>
<dbReference type="Gene3D" id="3.30.450.20">
    <property type="entry name" value="PAS domain"/>
    <property type="match status" value="1"/>
</dbReference>
<dbReference type="CDD" id="cd00130">
    <property type="entry name" value="PAS"/>
    <property type="match status" value="1"/>
</dbReference>
<keyword evidence="3" id="KW-1185">Reference proteome</keyword>
<comment type="caution">
    <text evidence="2">The sequence shown here is derived from an EMBL/GenBank/DDBJ whole genome shotgun (WGS) entry which is preliminary data.</text>
</comment>